<dbReference type="EMBL" id="MAPZ01000009">
    <property type="protein sequence ID" value="OBY12299.1"/>
    <property type="molecule type" value="Genomic_DNA"/>
</dbReference>
<name>A0A174RTK2_9CLOT</name>
<feature type="compositionally biased region" description="Basic residues" evidence="1">
    <location>
        <begin position="102"/>
        <end position="118"/>
    </location>
</feature>
<keyword evidence="4" id="KW-1185">Reference proteome</keyword>
<sequence>MVKLVRKFVTDIRLSKLNAVKYSGIVAFLIFATSVTYKNLMGTSVKDAIITSGISAAILFVALYFMCFAIVKQMDKKDARIEAEKQRELEERRRRLEERSGKKVNNKKKKKNRQAYNE</sequence>
<evidence type="ECO:0000256" key="1">
    <source>
        <dbReference type="SAM" id="MobiDB-lite"/>
    </source>
</evidence>
<feature type="transmembrane region" description="Helical" evidence="2">
    <location>
        <begin position="49"/>
        <end position="71"/>
    </location>
</feature>
<keyword evidence="2" id="KW-0472">Membrane</keyword>
<dbReference type="GeneID" id="42777445"/>
<dbReference type="OrthoDB" id="9969111at2"/>
<reference evidence="3 4" key="1">
    <citation type="submission" date="2016-06" db="EMBL/GenBank/DDBJ databases">
        <authorList>
            <person name="Kjaerup R.B."/>
            <person name="Dalgaard T.S."/>
            <person name="Juul-Madsen H.R."/>
        </authorList>
    </citation>
    <scope>NUCLEOTIDE SEQUENCE [LARGE SCALE GENOMIC DNA]</scope>
    <source>
        <strain evidence="3 4">373-A1</strain>
    </source>
</reference>
<comment type="caution">
    <text evidence="3">The sequence shown here is derived from an EMBL/GenBank/DDBJ whole genome shotgun (WGS) entry which is preliminary data.</text>
</comment>
<accession>A0A174RTK2</accession>
<evidence type="ECO:0000256" key="2">
    <source>
        <dbReference type="SAM" id="Phobius"/>
    </source>
</evidence>
<feature type="region of interest" description="Disordered" evidence="1">
    <location>
        <begin position="89"/>
        <end position="118"/>
    </location>
</feature>
<gene>
    <name evidence="3" type="ORF">CP373A1_01520</name>
</gene>
<organism evidence="3 4">
    <name type="scientific">Clostridium paraputrificum</name>
    <dbReference type="NCBI Taxonomy" id="29363"/>
    <lineage>
        <taxon>Bacteria</taxon>
        <taxon>Bacillati</taxon>
        <taxon>Bacillota</taxon>
        <taxon>Clostridia</taxon>
        <taxon>Eubacteriales</taxon>
        <taxon>Clostridiaceae</taxon>
        <taxon>Clostridium</taxon>
    </lineage>
</organism>
<evidence type="ECO:0000313" key="4">
    <source>
        <dbReference type="Proteomes" id="UP000092714"/>
    </source>
</evidence>
<proteinExistence type="predicted"/>
<feature type="transmembrane region" description="Helical" evidence="2">
    <location>
        <begin position="20"/>
        <end position="37"/>
    </location>
</feature>
<dbReference type="Proteomes" id="UP000092714">
    <property type="component" value="Unassembled WGS sequence"/>
</dbReference>
<feature type="compositionally biased region" description="Basic and acidic residues" evidence="1">
    <location>
        <begin position="89"/>
        <end position="101"/>
    </location>
</feature>
<dbReference type="AlphaFoldDB" id="A0A174RTK2"/>
<protein>
    <submittedName>
        <fullName evidence="3">Uncharacterized protein</fullName>
    </submittedName>
</protein>
<evidence type="ECO:0000313" key="3">
    <source>
        <dbReference type="EMBL" id="OBY12299.1"/>
    </source>
</evidence>
<dbReference type="RefSeq" id="WP_027099601.1">
    <property type="nucleotide sequence ID" value="NZ_CABHIH010000001.1"/>
</dbReference>
<keyword evidence="2" id="KW-0812">Transmembrane</keyword>
<keyword evidence="2" id="KW-1133">Transmembrane helix</keyword>